<dbReference type="UniPathway" id="UPA00094"/>
<evidence type="ECO:0000256" key="7">
    <source>
        <dbReference type="PIRSR" id="PIRSR611284-2"/>
    </source>
</evidence>
<dbReference type="NCBIfam" id="TIGR01830">
    <property type="entry name" value="3oxo_ACP_reduc"/>
    <property type="match status" value="1"/>
</dbReference>
<dbReference type="SMART" id="SM00822">
    <property type="entry name" value="PKS_KR"/>
    <property type="match status" value="1"/>
</dbReference>
<dbReference type="EC" id="1.1.1.100" evidence="8"/>
<feature type="binding site" evidence="7">
    <location>
        <position position="194"/>
    </location>
    <ligand>
        <name>NADP(+)</name>
        <dbReference type="ChEBI" id="CHEBI:58349"/>
    </ligand>
</feature>
<dbReference type="GO" id="GO:0006633">
    <property type="term" value="P:fatty acid biosynthetic process"/>
    <property type="evidence" value="ECO:0007669"/>
    <property type="project" value="UniProtKB-UniPathway"/>
</dbReference>
<dbReference type="GO" id="GO:0004316">
    <property type="term" value="F:3-oxoacyl-[acyl-carrier-protein] reductase (NADPH) activity"/>
    <property type="evidence" value="ECO:0007669"/>
    <property type="project" value="UniProtKB-UniRule"/>
</dbReference>
<dbReference type="FunFam" id="3.40.50.720:FF:000115">
    <property type="entry name" value="3-oxoacyl-[acyl-carrier-protein] reductase FabG"/>
    <property type="match status" value="1"/>
</dbReference>
<dbReference type="STRING" id="945713.IALB_1990"/>
<proteinExistence type="inferred from homology"/>
<keyword evidence="4 8" id="KW-0560">Oxidoreductase</keyword>
<evidence type="ECO:0000313" key="10">
    <source>
        <dbReference type="EMBL" id="AFH49695.1"/>
    </source>
</evidence>
<dbReference type="InterPro" id="IPR050259">
    <property type="entry name" value="SDR"/>
</dbReference>
<evidence type="ECO:0000256" key="8">
    <source>
        <dbReference type="RuleBase" id="RU366074"/>
    </source>
</evidence>
<dbReference type="PANTHER" id="PTHR42879">
    <property type="entry name" value="3-OXOACYL-(ACYL-CARRIER-PROTEIN) REDUCTASE"/>
    <property type="match status" value="1"/>
</dbReference>
<dbReference type="InterPro" id="IPR057326">
    <property type="entry name" value="KR_dom"/>
</dbReference>
<reference evidence="10 11" key="1">
    <citation type="journal article" date="2012" name="Front. Microbiol.">
        <title>Complete genome of Ignavibacterium album, a metabolically versatile, flagellated, facultative anaerobe from the phylum Chlorobi.</title>
        <authorList>
            <person name="Liu Z."/>
            <person name="Frigaard N.-U."/>
            <person name="Vogl K."/>
            <person name="Iino T."/>
            <person name="Ohkuma M."/>
            <person name="Overmann J."/>
            <person name="Bryant D.A."/>
        </authorList>
    </citation>
    <scope>NUCLEOTIDE SEQUENCE [LARGE SCALE GENOMIC DNA]</scope>
    <source>
        <strain evidence="11">DSM 19864 / JCM 16511 / NBRC 101810 / Mat9-16</strain>
    </source>
</reference>
<dbReference type="NCBIfam" id="NF005559">
    <property type="entry name" value="PRK07231.1"/>
    <property type="match status" value="1"/>
</dbReference>
<dbReference type="EMBL" id="CP003418">
    <property type="protein sequence ID" value="AFH49695.1"/>
    <property type="molecule type" value="Genomic_DNA"/>
</dbReference>
<feature type="binding site" evidence="7">
    <location>
        <position position="96"/>
    </location>
    <ligand>
        <name>NADP(+)</name>
        <dbReference type="ChEBI" id="CHEBI:58349"/>
    </ligand>
</feature>
<dbReference type="CDD" id="cd05333">
    <property type="entry name" value="BKR_SDR_c"/>
    <property type="match status" value="1"/>
</dbReference>
<dbReference type="OrthoDB" id="9788235at2"/>
<comment type="pathway">
    <text evidence="8">Lipid metabolism; fatty acid biosynthesis.</text>
</comment>
<dbReference type="InterPro" id="IPR011284">
    <property type="entry name" value="3oxo_ACP_reduc"/>
</dbReference>
<evidence type="ECO:0000256" key="3">
    <source>
        <dbReference type="ARBA" id="ARBA00022857"/>
    </source>
</evidence>
<accession>I0AL38</accession>
<evidence type="ECO:0000256" key="4">
    <source>
        <dbReference type="ARBA" id="ARBA00023002"/>
    </source>
</evidence>
<comment type="function">
    <text evidence="1 8">Catalyzes the NADPH-dependent reduction of beta-ketoacyl-ACP substrates to beta-hydroxyacyl-ACP products, the first reductive step in the elongation cycle of fatty acid biosynthesis.</text>
</comment>
<evidence type="ECO:0000256" key="2">
    <source>
        <dbReference type="ARBA" id="ARBA00006484"/>
    </source>
</evidence>
<keyword evidence="3 7" id="KW-0521">NADP</keyword>
<feature type="domain" description="Ketoreductase" evidence="9">
    <location>
        <begin position="6"/>
        <end position="192"/>
    </location>
</feature>
<dbReference type="SUPFAM" id="SSF51735">
    <property type="entry name" value="NAD(P)-binding Rossmann-fold domains"/>
    <property type="match status" value="1"/>
</dbReference>
<dbReference type="eggNOG" id="COG1028">
    <property type="taxonomic scope" value="Bacteria"/>
</dbReference>
<dbReference type="GO" id="GO:0051287">
    <property type="term" value="F:NAD binding"/>
    <property type="evidence" value="ECO:0007669"/>
    <property type="project" value="UniProtKB-UniRule"/>
</dbReference>
<keyword evidence="8" id="KW-0275">Fatty acid biosynthesis</keyword>
<keyword evidence="8" id="KW-0444">Lipid biosynthesis</keyword>
<dbReference type="Pfam" id="PF13561">
    <property type="entry name" value="adh_short_C2"/>
    <property type="match status" value="1"/>
</dbReference>
<dbReference type="Gene3D" id="3.40.50.720">
    <property type="entry name" value="NAD(P)-binding Rossmann-like Domain"/>
    <property type="match status" value="1"/>
</dbReference>
<evidence type="ECO:0000256" key="1">
    <source>
        <dbReference type="ARBA" id="ARBA00002607"/>
    </source>
</evidence>
<dbReference type="PRINTS" id="PR00081">
    <property type="entry name" value="GDHRDH"/>
</dbReference>
<feature type="active site" description="Proton acceptor" evidence="6">
    <location>
        <position position="161"/>
    </location>
</feature>
<keyword evidence="8" id="KW-0276">Fatty acid metabolism</keyword>
<dbReference type="PROSITE" id="PS00061">
    <property type="entry name" value="ADH_SHORT"/>
    <property type="match status" value="1"/>
</dbReference>
<dbReference type="PANTHER" id="PTHR42879:SF2">
    <property type="entry name" value="3-OXOACYL-[ACYL-CARRIER-PROTEIN] REDUCTASE FABG"/>
    <property type="match status" value="1"/>
</dbReference>
<gene>
    <name evidence="10" type="primary">fabG</name>
    <name evidence="10" type="ordered locus">IALB_1990</name>
</gene>
<evidence type="ECO:0000259" key="9">
    <source>
        <dbReference type="SMART" id="SM00822"/>
    </source>
</evidence>
<keyword evidence="11" id="KW-1185">Reference proteome</keyword>
<dbReference type="PRINTS" id="PR00080">
    <property type="entry name" value="SDRFAMILY"/>
</dbReference>
<dbReference type="HOGENOM" id="CLU_010194_1_3_10"/>
<dbReference type="Proteomes" id="UP000007394">
    <property type="component" value="Chromosome"/>
</dbReference>
<keyword evidence="8" id="KW-0443">Lipid metabolism</keyword>
<name>I0AL38_IGNAJ</name>
<comment type="catalytic activity">
    <reaction evidence="5 8">
        <text>a (3R)-hydroxyacyl-[ACP] + NADP(+) = a 3-oxoacyl-[ACP] + NADPH + H(+)</text>
        <dbReference type="Rhea" id="RHEA:17397"/>
        <dbReference type="Rhea" id="RHEA-COMP:9916"/>
        <dbReference type="Rhea" id="RHEA-COMP:9945"/>
        <dbReference type="ChEBI" id="CHEBI:15378"/>
        <dbReference type="ChEBI" id="CHEBI:57783"/>
        <dbReference type="ChEBI" id="CHEBI:58349"/>
        <dbReference type="ChEBI" id="CHEBI:78776"/>
        <dbReference type="ChEBI" id="CHEBI:78827"/>
        <dbReference type="EC" id="1.1.1.100"/>
    </reaction>
</comment>
<dbReference type="KEGG" id="ial:IALB_1990"/>
<dbReference type="AlphaFoldDB" id="I0AL38"/>
<comment type="similarity">
    <text evidence="2 8">Belongs to the short-chain dehydrogenases/reductases (SDR) family.</text>
</comment>
<sequence length="253" mass="27143">METKNKKAIVTGGTRGIGRAIVKELATNTSYKGVLSDVAFIYNKSDEAAQHLVNELKNSQTKVFAIKADVASFEETQRAISEAIEKLGGIDFLINNAGITRDTLLLRMSEKDFDDVIDANLKSVFNCTKAVLKNLVSQRSGRIVNISSVVALIGNPGQANYVASKAGVIGFTKSVAREVASRGITVNAIAPGFIKSDMTDKLTDEQKQKLVHNIPLGKIGTPENIAKMVAFLCSDDAEYITGQVFAVDGGLTM</sequence>
<evidence type="ECO:0000256" key="5">
    <source>
        <dbReference type="ARBA" id="ARBA00048508"/>
    </source>
</evidence>
<feature type="binding site" evidence="7">
    <location>
        <begin position="161"/>
        <end position="165"/>
    </location>
    <ligand>
        <name>NADP(+)</name>
        <dbReference type="ChEBI" id="CHEBI:58349"/>
    </ligand>
</feature>
<dbReference type="InterPro" id="IPR020904">
    <property type="entry name" value="Sc_DH/Rdtase_CS"/>
</dbReference>
<dbReference type="PATRIC" id="fig|945713.3.peg.1994"/>
<protein>
    <recommendedName>
        <fullName evidence="8">3-oxoacyl-[acyl-carrier-protein] reductase</fullName>
        <ecNumber evidence="8">1.1.1.100</ecNumber>
    </recommendedName>
</protein>
<evidence type="ECO:0000313" key="11">
    <source>
        <dbReference type="Proteomes" id="UP000007394"/>
    </source>
</evidence>
<feature type="binding site" evidence="7">
    <location>
        <begin position="12"/>
        <end position="15"/>
    </location>
    <ligand>
        <name>NADP(+)</name>
        <dbReference type="ChEBI" id="CHEBI:58349"/>
    </ligand>
</feature>
<dbReference type="RefSeq" id="WP_014560844.1">
    <property type="nucleotide sequence ID" value="NC_017464.1"/>
</dbReference>
<dbReference type="InterPro" id="IPR002347">
    <property type="entry name" value="SDR_fam"/>
</dbReference>
<organism evidence="10 11">
    <name type="scientific">Ignavibacterium album (strain DSM 19864 / JCM 16511 / NBRC 101810 / Mat9-16)</name>
    <dbReference type="NCBI Taxonomy" id="945713"/>
    <lineage>
        <taxon>Bacteria</taxon>
        <taxon>Pseudomonadati</taxon>
        <taxon>Ignavibacteriota</taxon>
        <taxon>Ignavibacteria</taxon>
        <taxon>Ignavibacteriales</taxon>
        <taxon>Ignavibacteriaceae</taxon>
        <taxon>Ignavibacterium</taxon>
    </lineage>
</organism>
<comment type="subunit">
    <text evidence="8">Homotetramer.</text>
</comment>
<evidence type="ECO:0000256" key="6">
    <source>
        <dbReference type="PIRSR" id="PIRSR611284-1"/>
    </source>
</evidence>
<dbReference type="InterPro" id="IPR036291">
    <property type="entry name" value="NAD(P)-bd_dom_sf"/>
</dbReference>
<dbReference type="NCBIfam" id="NF009466">
    <property type="entry name" value="PRK12826.1-2"/>
    <property type="match status" value="1"/>
</dbReference>